<name>A0A4Q2M741_9MICO</name>
<organism evidence="3 4">
    <name type="scientific">Agromyces atrinae</name>
    <dbReference type="NCBI Taxonomy" id="592376"/>
    <lineage>
        <taxon>Bacteria</taxon>
        <taxon>Bacillati</taxon>
        <taxon>Actinomycetota</taxon>
        <taxon>Actinomycetes</taxon>
        <taxon>Micrococcales</taxon>
        <taxon>Microbacteriaceae</taxon>
        <taxon>Agromyces</taxon>
    </lineage>
</organism>
<evidence type="ECO:0000313" key="5">
    <source>
        <dbReference type="Proteomes" id="UP000581087"/>
    </source>
</evidence>
<evidence type="ECO:0000313" key="2">
    <source>
        <dbReference type="EMBL" id="NYD67780.1"/>
    </source>
</evidence>
<keyword evidence="4" id="KW-1185">Reference proteome</keyword>
<dbReference type="AlphaFoldDB" id="A0A4Q2M741"/>
<evidence type="ECO:0000313" key="4">
    <source>
        <dbReference type="Proteomes" id="UP000292686"/>
    </source>
</evidence>
<dbReference type="Proteomes" id="UP000292686">
    <property type="component" value="Unassembled WGS sequence"/>
</dbReference>
<evidence type="ECO:0000256" key="1">
    <source>
        <dbReference type="SAM" id="MobiDB-lite"/>
    </source>
</evidence>
<dbReference type="RefSeq" id="WP_129172298.1">
    <property type="nucleotide sequence ID" value="NZ_JACCBI010000001.1"/>
</dbReference>
<dbReference type="Proteomes" id="UP000581087">
    <property type="component" value="Unassembled WGS sequence"/>
</dbReference>
<evidence type="ECO:0000313" key="3">
    <source>
        <dbReference type="EMBL" id="RXZ88035.1"/>
    </source>
</evidence>
<accession>A0A4Q2M741</accession>
<protein>
    <submittedName>
        <fullName evidence="3">Uncharacterized protein</fullName>
    </submittedName>
</protein>
<reference evidence="2 5" key="2">
    <citation type="submission" date="2020-07" db="EMBL/GenBank/DDBJ databases">
        <title>Sequencing the genomes of 1000 actinobacteria strains.</title>
        <authorList>
            <person name="Klenk H.-P."/>
        </authorList>
    </citation>
    <scope>NUCLEOTIDE SEQUENCE [LARGE SCALE GENOMIC DNA]</scope>
    <source>
        <strain evidence="2 5">DSM 23870</strain>
    </source>
</reference>
<reference evidence="3 4" key="1">
    <citation type="submission" date="2019-01" db="EMBL/GenBank/DDBJ databases">
        <title>Agromyces.</title>
        <authorList>
            <person name="Li J."/>
        </authorList>
    </citation>
    <scope>NUCLEOTIDE SEQUENCE [LARGE SCALE GENOMIC DNA]</scope>
    <source>
        <strain evidence="3 4">DSM 23870</strain>
    </source>
</reference>
<proteinExistence type="predicted"/>
<dbReference type="EMBL" id="SDPM01000001">
    <property type="protein sequence ID" value="RXZ88035.1"/>
    <property type="molecule type" value="Genomic_DNA"/>
</dbReference>
<feature type="region of interest" description="Disordered" evidence="1">
    <location>
        <begin position="1"/>
        <end position="20"/>
    </location>
</feature>
<sequence>MTPPGQDDALRVLGSGSSRSAAERVVLLAGWRLDRHAAVIVEVQGEADDARWVIRGASYALGMTGAGLDSLERLLRALGRQPEGESIGG</sequence>
<gene>
    <name evidence="2" type="ORF">BJ972_002299</name>
    <name evidence="3" type="ORF">ESP50_02270</name>
</gene>
<dbReference type="EMBL" id="JACCBI010000001">
    <property type="protein sequence ID" value="NYD67780.1"/>
    <property type="molecule type" value="Genomic_DNA"/>
</dbReference>
<comment type="caution">
    <text evidence="3">The sequence shown here is derived from an EMBL/GenBank/DDBJ whole genome shotgun (WGS) entry which is preliminary data.</text>
</comment>